<dbReference type="Proteomes" id="UP000046187">
    <property type="component" value="Unassembled WGS sequence"/>
</dbReference>
<evidence type="ECO:0000313" key="1">
    <source>
        <dbReference type="EMBL" id="CTP90026.1"/>
    </source>
</evidence>
<keyword evidence="2" id="KW-1185">Reference proteome</keyword>
<dbReference type="PANTHER" id="PTHR35560">
    <property type="entry name" value="BLL0132 PROTEIN"/>
    <property type="match status" value="1"/>
</dbReference>
<name>A0A0K2ZW66_9XANT</name>
<reference evidence="2" key="1">
    <citation type="submission" date="2015-07" db="EMBL/GenBank/DDBJ databases">
        <authorList>
            <person name="Wibberg D."/>
        </authorList>
    </citation>
    <scope>NUCLEOTIDE SEQUENCE [LARGE SCALE GENOMIC DNA]</scope>
</reference>
<dbReference type="EMBL" id="CXOI01000049">
    <property type="protein sequence ID" value="CTP90026.1"/>
    <property type="molecule type" value="Genomic_DNA"/>
</dbReference>
<dbReference type="InterPro" id="IPR029058">
    <property type="entry name" value="AB_hydrolase_fold"/>
</dbReference>
<evidence type="ECO:0000313" key="2">
    <source>
        <dbReference type="Proteomes" id="UP000046187"/>
    </source>
</evidence>
<dbReference type="AlphaFoldDB" id="A0A0K2ZW66"/>
<gene>
    <name evidence="1" type="ORF">XTALMG727_2930</name>
</gene>
<protein>
    <submittedName>
        <fullName evidence="1">Uncharacterized protein</fullName>
    </submittedName>
</protein>
<accession>A0A0K2ZW66</accession>
<dbReference type="RefSeq" id="WP_053835980.1">
    <property type="nucleotide sequence ID" value="NZ_CXOI01000049.1"/>
</dbReference>
<dbReference type="PANTHER" id="PTHR35560:SF3">
    <property type="entry name" value="PEPTIDASE S9 PROLYL OLIGOPEPTIDASE CATALYTIC DOMAIN-CONTAINING PROTEIN"/>
    <property type="match status" value="1"/>
</dbReference>
<proteinExistence type="predicted"/>
<organism evidence="1 2">
    <name type="scientific">Xanthomonas graminis pv. arrhenatheri LMG 727</name>
    <dbReference type="NCBI Taxonomy" id="1195923"/>
    <lineage>
        <taxon>Bacteria</taxon>
        <taxon>Pseudomonadati</taxon>
        <taxon>Pseudomonadota</taxon>
        <taxon>Gammaproteobacteria</taxon>
        <taxon>Lysobacterales</taxon>
        <taxon>Lysobacteraceae</taxon>
        <taxon>Xanthomonas</taxon>
        <taxon>Xanthomonas translucens group</taxon>
        <taxon>Xanthomonas graminis</taxon>
    </lineage>
</organism>
<sequence>MPGYVASGLNAADRHDIAGRFLQRSVIYLVGANDSSVGDRGCQARVQGSDANARSRIFFDYSRDLAVRHNGGKAPDTSSQFRCVVPAVAHQPSVYDTAVGRYALFFPLGNTSSGTVPDSGDY</sequence>
<dbReference type="Gene3D" id="3.40.50.1820">
    <property type="entry name" value="alpha/beta hydrolase"/>
    <property type="match status" value="1"/>
</dbReference>